<evidence type="ECO:0000256" key="4">
    <source>
        <dbReference type="RuleBase" id="RU003345"/>
    </source>
</evidence>
<evidence type="ECO:0000313" key="6">
    <source>
        <dbReference type="EMBL" id="SIT02344.1"/>
    </source>
</evidence>
<dbReference type="InterPro" id="IPR016162">
    <property type="entry name" value="Ald_DH_N"/>
</dbReference>
<dbReference type="Pfam" id="PF00171">
    <property type="entry name" value="Aldedh"/>
    <property type="match status" value="1"/>
</dbReference>
<feature type="domain" description="Aldehyde dehydrogenase" evidence="5">
    <location>
        <begin position="14"/>
        <end position="473"/>
    </location>
</feature>
<evidence type="ECO:0000259" key="5">
    <source>
        <dbReference type="Pfam" id="PF00171"/>
    </source>
</evidence>
<evidence type="ECO:0000256" key="3">
    <source>
        <dbReference type="PROSITE-ProRule" id="PRU10007"/>
    </source>
</evidence>
<dbReference type="InterPro" id="IPR015590">
    <property type="entry name" value="Aldehyde_DH_dom"/>
</dbReference>
<gene>
    <name evidence="6" type="ORF">SAMN05421580_108171</name>
</gene>
<dbReference type="EMBL" id="FTOG01000008">
    <property type="protein sequence ID" value="SIT02344.1"/>
    <property type="molecule type" value="Genomic_DNA"/>
</dbReference>
<dbReference type="AlphaFoldDB" id="A0A1N7NVI6"/>
<keyword evidence="7" id="KW-1185">Reference proteome</keyword>
<organism evidence="6 7">
    <name type="scientific">Rhodobacter aestuarii</name>
    <dbReference type="NCBI Taxonomy" id="453582"/>
    <lineage>
        <taxon>Bacteria</taxon>
        <taxon>Pseudomonadati</taxon>
        <taxon>Pseudomonadota</taxon>
        <taxon>Alphaproteobacteria</taxon>
        <taxon>Rhodobacterales</taxon>
        <taxon>Rhodobacter group</taxon>
        <taxon>Rhodobacter</taxon>
    </lineage>
</organism>
<dbReference type="GO" id="GO:0016620">
    <property type="term" value="F:oxidoreductase activity, acting on the aldehyde or oxo group of donors, NAD or NADP as acceptor"/>
    <property type="evidence" value="ECO:0007669"/>
    <property type="project" value="InterPro"/>
</dbReference>
<evidence type="ECO:0000256" key="2">
    <source>
        <dbReference type="ARBA" id="ARBA00023002"/>
    </source>
</evidence>
<dbReference type="InterPro" id="IPR016163">
    <property type="entry name" value="Ald_DH_C"/>
</dbReference>
<dbReference type="Gene3D" id="3.40.309.10">
    <property type="entry name" value="Aldehyde Dehydrogenase, Chain A, domain 2"/>
    <property type="match status" value="1"/>
</dbReference>
<dbReference type="Proteomes" id="UP000186221">
    <property type="component" value="Unassembled WGS sequence"/>
</dbReference>
<dbReference type="CDD" id="cd07138">
    <property type="entry name" value="ALDH_CddD_SSP0762"/>
    <property type="match status" value="1"/>
</dbReference>
<feature type="active site" evidence="3">
    <location>
        <position position="247"/>
    </location>
</feature>
<dbReference type="InterPro" id="IPR029510">
    <property type="entry name" value="Ald_DH_CS_GLU"/>
</dbReference>
<comment type="similarity">
    <text evidence="1 4">Belongs to the aldehyde dehydrogenase family.</text>
</comment>
<dbReference type="FunFam" id="3.40.605.10:FF:000007">
    <property type="entry name" value="NAD/NADP-dependent betaine aldehyde dehydrogenase"/>
    <property type="match status" value="1"/>
</dbReference>
<dbReference type="STRING" id="453582.SAMN05421580_108171"/>
<dbReference type="PANTHER" id="PTHR42804:SF1">
    <property type="entry name" value="ALDEHYDE DEHYDROGENASE-RELATED"/>
    <property type="match status" value="1"/>
</dbReference>
<evidence type="ECO:0000313" key="7">
    <source>
        <dbReference type="Proteomes" id="UP000186221"/>
    </source>
</evidence>
<reference evidence="7" key="1">
    <citation type="submission" date="2017-01" db="EMBL/GenBank/DDBJ databases">
        <authorList>
            <person name="Varghese N."/>
            <person name="Submissions S."/>
        </authorList>
    </citation>
    <scope>NUCLEOTIDE SEQUENCE [LARGE SCALE GENOMIC DNA]</scope>
    <source>
        <strain evidence="7">DSM 19945</strain>
    </source>
</reference>
<dbReference type="Gene3D" id="3.40.605.10">
    <property type="entry name" value="Aldehyde Dehydrogenase, Chain A, domain 1"/>
    <property type="match status" value="1"/>
</dbReference>
<dbReference type="SUPFAM" id="SSF53720">
    <property type="entry name" value="ALDH-like"/>
    <property type="match status" value="1"/>
</dbReference>
<accession>A0A1N7NVI6</accession>
<dbReference type="InterPro" id="IPR016161">
    <property type="entry name" value="Ald_DH/histidinol_DH"/>
</dbReference>
<dbReference type="PROSITE" id="PS00687">
    <property type="entry name" value="ALDEHYDE_DEHYDR_GLU"/>
    <property type="match status" value="1"/>
</dbReference>
<proteinExistence type="inferred from homology"/>
<protein>
    <submittedName>
        <fullName evidence="6">Aldehyde dehydrogenase (NAD+)</fullName>
    </submittedName>
</protein>
<evidence type="ECO:0000256" key="1">
    <source>
        <dbReference type="ARBA" id="ARBA00009986"/>
    </source>
</evidence>
<keyword evidence="2 4" id="KW-0560">Oxidoreductase</keyword>
<name>A0A1N7NVI6_9RHOB</name>
<sequence length="477" mass="50588">MTMNAERFYIDGAWVEPLGGGSMPIMDPAQNAKIGTVALGTAADVDRAVDAATRAFEEFGLWPKAERLALLRRIRLGTAARQEDLAWAMSHEMGAPISMARAMQAEAGIGHADGFIEALAKQDERWTLPNGDTLTREPIGPVGAITPWNWPINQIALKVLPALATGCPVILKPSEHTPLSAQLYAEILHEAGVPAGAFALIHGTGPEVGEALSTHPGLAMVSFTGSTRAGIAVSKAAAETVKRVTLELGGKNPNLVFADCGAALAERVRYAVAECFLNTGQSCDAPTRLIVERACYDEVLEIAEAAAKATKVSDPKQEGDHLGPLFDQLQWDRVQALIAKGIDEGARLLAGGLGKPEGLEHGWYARPTVFADVTPEMTIARQEIFGPVLSILPAEDEAEMIALANATDYGLAAYIQTGDPMRAERVARRLRAGAVHINGGGLGWGTPFGGYKASGNGREGGMQGLEDYQEVKSLHFG</sequence>
<dbReference type="PANTHER" id="PTHR42804">
    <property type="entry name" value="ALDEHYDE DEHYDROGENASE"/>
    <property type="match status" value="1"/>
</dbReference>